<dbReference type="EMBL" id="CVRI01000058">
    <property type="protein sequence ID" value="CRL02744.1"/>
    <property type="molecule type" value="Genomic_DNA"/>
</dbReference>
<dbReference type="Pfam" id="PF11105">
    <property type="entry name" value="CCAP"/>
    <property type="match status" value="1"/>
</dbReference>
<feature type="non-terminal residue" evidence="2">
    <location>
        <position position="1"/>
    </location>
</feature>
<evidence type="ECO:0000256" key="1">
    <source>
        <dbReference type="SAM" id="Phobius"/>
    </source>
</evidence>
<sequence length="178" mass="20538">SRVKQFVESIRKIAEIHPERIAAVKINYLNIFQHKKMGKMSNKSLIALMMCFYFFIEVVNCGVLADRDPRSYKRISNSNQIEPKNKRPFCNAFTGCGRKRSSEIAPPQPAQTFDDDESSVSELLELNSEPAIENLMRQIMSEAKMYEAIQEANREMFLQKLKHSNNANRIQPSTYSLQ</sequence>
<gene>
    <name evidence="2" type="primary">putative Cardioactive peptide</name>
    <name evidence="2" type="ORF">CLUMA_CG015745</name>
</gene>
<protein>
    <submittedName>
        <fullName evidence="2">CLUMA_CG015745, isoform A</fullName>
    </submittedName>
</protein>
<organism evidence="2 3">
    <name type="scientific">Clunio marinus</name>
    <dbReference type="NCBI Taxonomy" id="568069"/>
    <lineage>
        <taxon>Eukaryota</taxon>
        <taxon>Metazoa</taxon>
        <taxon>Ecdysozoa</taxon>
        <taxon>Arthropoda</taxon>
        <taxon>Hexapoda</taxon>
        <taxon>Insecta</taxon>
        <taxon>Pterygota</taxon>
        <taxon>Neoptera</taxon>
        <taxon>Endopterygota</taxon>
        <taxon>Diptera</taxon>
        <taxon>Nematocera</taxon>
        <taxon>Chironomoidea</taxon>
        <taxon>Chironomidae</taxon>
        <taxon>Clunio</taxon>
    </lineage>
</organism>
<name>A0A1J1IRF9_9DIPT</name>
<keyword evidence="1" id="KW-0812">Transmembrane</keyword>
<evidence type="ECO:0000313" key="2">
    <source>
        <dbReference type="EMBL" id="CRL02744.1"/>
    </source>
</evidence>
<dbReference type="AlphaFoldDB" id="A0A1J1IRF9"/>
<keyword evidence="1" id="KW-0472">Membrane</keyword>
<keyword evidence="3" id="KW-1185">Reference proteome</keyword>
<dbReference type="STRING" id="568069.A0A1J1IRF9"/>
<proteinExistence type="predicted"/>
<dbReference type="Proteomes" id="UP000183832">
    <property type="component" value="Unassembled WGS sequence"/>
</dbReference>
<keyword evidence="1" id="KW-1133">Transmembrane helix</keyword>
<evidence type="ECO:0000313" key="3">
    <source>
        <dbReference type="Proteomes" id="UP000183832"/>
    </source>
</evidence>
<dbReference type="InterPro" id="IPR024276">
    <property type="entry name" value="CCAP"/>
</dbReference>
<accession>A0A1J1IRF9</accession>
<feature type="transmembrane region" description="Helical" evidence="1">
    <location>
        <begin position="45"/>
        <end position="65"/>
    </location>
</feature>
<reference evidence="2 3" key="1">
    <citation type="submission" date="2015-04" db="EMBL/GenBank/DDBJ databases">
        <authorList>
            <person name="Syromyatnikov M.Y."/>
            <person name="Popov V.N."/>
        </authorList>
    </citation>
    <scope>NUCLEOTIDE SEQUENCE [LARGE SCALE GENOMIC DNA]</scope>
</reference>
<dbReference type="OrthoDB" id="6134464at2759"/>